<evidence type="ECO:0000313" key="3">
    <source>
        <dbReference type="EMBL" id="MFC0673780.1"/>
    </source>
</evidence>
<keyword evidence="2" id="KW-0472">Membrane</keyword>
<dbReference type="EMBL" id="JBHLSV010000007">
    <property type="protein sequence ID" value="MFC0673780.1"/>
    <property type="molecule type" value="Genomic_DNA"/>
</dbReference>
<evidence type="ECO:0000256" key="2">
    <source>
        <dbReference type="SAM" id="Phobius"/>
    </source>
</evidence>
<feature type="region of interest" description="Disordered" evidence="1">
    <location>
        <begin position="48"/>
        <end position="72"/>
    </location>
</feature>
<comment type="caution">
    <text evidence="3">The sequence shown here is derived from an EMBL/GenBank/DDBJ whole genome shotgun (WGS) entry which is preliminary data.</text>
</comment>
<dbReference type="Proteomes" id="UP001589793">
    <property type="component" value="Unassembled WGS sequence"/>
</dbReference>
<reference evidence="3 4" key="1">
    <citation type="submission" date="2024-09" db="EMBL/GenBank/DDBJ databases">
        <authorList>
            <person name="Sun Q."/>
            <person name="Mori K."/>
        </authorList>
    </citation>
    <scope>NUCLEOTIDE SEQUENCE [LARGE SCALE GENOMIC DNA]</scope>
    <source>
        <strain evidence="3 4">CICC 10874</strain>
    </source>
</reference>
<keyword evidence="4" id="KW-1185">Reference proteome</keyword>
<name>A0ABV6R9W0_9MICO</name>
<sequence>MIDQLLILAENGSHASEALPPYIVGGGMFIILMCLLGITFLFSGLNQPSARGKGPAAPAQRSGDAAHTSPKH</sequence>
<evidence type="ECO:0000256" key="1">
    <source>
        <dbReference type="SAM" id="MobiDB-lite"/>
    </source>
</evidence>
<keyword evidence="2" id="KW-0812">Transmembrane</keyword>
<gene>
    <name evidence="3" type="ORF">ACFFF6_07410</name>
</gene>
<proteinExistence type="predicted"/>
<protein>
    <submittedName>
        <fullName evidence="3">Uncharacterized protein</fullName>
    </submittedName>
</protein>
<evidence type="ECO:0000313" key="4">
    <source>
        <dbReference type="Proteomes" id="UP001589793"/>
    </source>
</evidence>
<dbReference type="RefSeq" id="WP_376979618.1">
    <property type="nucleotide sequence ID" value="NZ_JBHLSV010000007.1"/>
</dbReference>
<accession>A0ABV6R9W0</accession>
<organism evidence="3 4">
    <name type="scientific">Brachybacterium hainanense</name>
    <dbReference type="NCBI Taxonomy" id="1541174"/>
    <lineage>
        <taxon>Bacteria</taxon>
        <taxon>Bacillati</taxon>
        <taxon>Actinomycetota</taxon>
        <taxon>Actinomycetes</taxon>
        <taxon>Micrococcales</taxon>
        <taxon>Dermabacteraceae</taxon>
        <taxon>Brachybacterium</taxon>
    </lineage>
</organism>
<feature type="transmembrane region" description="Helical" evidence="2">
    <location>
        <begin position="22"/>
        <end position="43"/>
    </location>
</feature>
<keyword evidence="2" id="KW-1133">Transmembrane helix</keyword>